<dbReference type="EMBL" id="SCWB01000006">
    <property type="protein sequence ID" value="TDM12066.1"/>
    <property type="molecule type" value="Genomic_DNA"/>
</dbReference>
<evidence type="ECO:0000313" key="2">
    <source>
        <dbReference type="Proteomes" id="UP000294802"/>
    </source>
</evidence>
<gene>
    <name evidence="1" type="ORF">ERX29_04410</name>
</gene>
<dbReference type="InterPro" id="IPR043519">
    <property type="entry name" value="NT_sf"/>
</dbReference>
<comment type="caution">
    <text evidence="1">The sequence shown here is derived from an EMBL/GenBank/DDBJ whole genome shotgun (WGS) entry which is preliminary data.</text>
</comment>
<dbReference type="SUPFAM" id="SSF81301">
    <property type="entry name" value="Nucleotidyltransferase"/>
    <property type="match status" value="1"/>
</dbReference>
<dbReference type="AlphaFoldDB" id="A0A4R6BUS8"/>
<proteinExistence type="predicted"/>
<dbReference type="OrthoDB" id="2417791at2"/>
<dbReference type="Gene3D" id="3.30.460.10">
    <property type="entry name" value="Beta Polymerase, domain 2"/>
    <property type="match status" value="1"/>
</dbReference>
<reference evidence="1 2" key="1">
    <citation type="submission" date="2019-01" db="EMBL/GenBank/DDBJ databases">
        <title>Draft genome sequences of the type strains of six Macrococcus species.</title>
        <authorList>
            <person name="Mazhar S."/>
            <person name="Altermann E."/>
            <person name="Hill C."/>
            <person name="Mcauliffe O."/>
        </authorList>
    </citation>
    <scope>NUCLEOTIDE SEQUENCE [LARGE SCALE GENOMIC DNA]</scope>
    <source>
        <strain evidence="1 2">CCM4815</strain>
    </source>
</reference>
<dbReference type="PANTHER" id="PTHR34822">
    <property type="entry name" value="GRPB DOMAIN PROTEIN (AFU_ORTHOLOGUE AFUA_1G01530)"/>
    <property type="match status" value="1"/>
</dbReference>
<dbReference type="PANTHER" id="PTHR34822:SF1">
    <property type="entry name" value="GRPB FAMILY PROTEIN"/>
    <property type="match status" value="1"/>
</dbReference>
<dbReference type="RefSeq" id="WP_133443488.1">
    <property type="nucleotide sequence ID" value="NZ_SCWB01000006.1"/>
</dbReference>
<name>A0A4R6BUS8_9STAP</name>
<dbReference type="Pfam" id="PF04229">
    <property type="entry name" value="GrpB"/>
    <property type="match status" value="1"/>
</dbReference>
<accession>A0A4R6BUS8</accession>
<protein>
    <submittedName>
        <fullName evidence="1">GrpB family protein</fullName>
    </submittedName>
</protein>
<dbReference type="Proteomes" id="UP000294802">
    <property type="component" value="Unassembled WGS sequence"/>
</dbReference>
<evidence type="ECO:0000313" key="1">
    <source>
        <dbReference type="EMBL" id="TDM12066.1"/>
    </source>
</evidence>
<keyword evidence="2" id="KW-1185">Reference proteome</keyword>
<sequence length="175" mass="20694">MIDYTPWNVTDYQKIFIDESKQLIEIFRNEIVEIHHFGSTAVKGLPGNQSLDILPVVKNIEKIEQYVEAMMSVGYHMTTFSVYADERCKVFIREINGLTRVILMVERTDFDAIDRRLAVRDYLRMHPEIRKSYADLKQKLAFQFTGDYQGYKNAKDEFVSFLEQDAVNWYKTTKR</sequence>
<organism evidence="1 2">
    <name type="scientific">Macrococcus lamae</name>
    <dbReference type="NCBI Taxonomy" id="198484"/>
    <lineage>
        <taxon>Bacteria</taxon>
        <taxon>Bacillati</taxon>
        <taxon>Bacillota</taxon>
        <taxon>Bacilli</taxon>
        <taxon>Bacillales</taxon>
        <taxon>Staphylococcaceae</taxon>
        <taxon>Macrococcus</taxon>
    </lineage>
</organism>
<dbReference type="InterPro" id="IPR007344">
    <property type="entry name" value="GrpB/CoaE"/>
</dbReference>